<keyword evidence="9" id="KW-1185">Reference proteome</keyword>
<evidence type="ECO:0000256" key="3">
    <source>
        <dbReference type="ARBA" id="ARBA00023125"/>
    </source>
</evidence>
<dbReference type="Pfam" id="PF04082">
    <property type="entry name" value="Fungal_trans"/>
    <property type="match status" value="1"/>
</dbReference>
<dbReference type="InterPro" id="IPR050987">
    <property type="entry name" value="AtrR-like"/>
</dbReference>
<dbReference type="PANTHER" id="PTHR46910">
    <property type="entry name" value="TRANSCRIPTION FACTOR PDR1"/>
    <property type="match status" value="1"/>
</dbReference>
<dbReference type="GO" id="GO:0005634">
    <property type="term" value="C:nucleus"/>
    <property type="evidence" value="ECO:0007669"/>
    <property type="project" value="UniProtKB-SubCell"/>
</dbReference>
<evidence type="ECO:0000313" key="9">
    <source>
        <dbReference type="Proteomes" id="UP001197093"/>
    </source>
</evidence>
<dbReference type="GO" id="GO:0003677">
    <property type="term" value="F:DNA binding"/>
    <property type="evidence" value="ECO:0007669"/>
    <property type="project" value="UniProtKB-KW"/>
</dbReference>
<feature type="domain" description="Xylanolytic transcriptional activator regulatory" evidence="7">
    <location>
        <begin position="127"/>
        <end position="200"/>
    </location>
</feature>
<proteinExistence type="predicted"/>
<protein>
    <recommendedName>
        <fullName evidence="7">Xylanolytic transcriptional activator regulatory domain-containing protein</fullName>
    </recommendedName>
</protein>
<gene>
    <name evidence="8" type="ORF">NEMBOFW57_005718</name>
</gene>
<comment type="subcellular location">
    <subcellularLocation>
        <location evidence="1">Nucleus</location>
    </subcellularLocation>
</comment>
<evidence type="ECO:0000256" key="1">
    <source>
        <dbReference type="ARBA" id="ARBA00004123"/>
    </source>
</evidence>
<keyword evidence="3" id="KW-0238">DNA-binding</keyword>
<dbReference type="SMART" id="SM00906">
    <property type="entry name" value="Fungal_trans"/>
    <property type="match status" value="1"/>
</dbReference>
<evidence type="ECO:0000256" key="4">
    <source>
        <dbReference type="ARBA" id="ARBA00023163"/>
    </source>
</evidence>
<keyword evidence="4" id="KW-0804">Transcription</keyword>
<feature type="coiled-coil region" evidence="6">
    <location>
        <begin position="604"/>
        <end position="736"/>
    </location>
</feature>
<dbReference type="GO" id="GO:0008270">
    <property type="term" value="F:zinc ion binding"/>
    <property type="evidence" value="ECO:0007669"/>
    <property type="project" value="InterPro"/>
</dbReference>
<dbReference type="AlphaFoldDB" id="A0AAD4HZY6"/>
<evidence type="ECO:0000256" key="2">
    <source>
        <dbReference type="ARBA" id="ARBA00023015"/>
    </source>
</evidence>
<dbReference type="InterPro" id="IPR007219">
    <property type="entry name" value="XnlR_reg_dom"/>
</dbReference>
<dbReference type="EMBL" id="JAHCVI010000002">
    <property type="protein sequence ID" value="KAG7289351.1"/>
    <property type="molecule type" value="Genomic_DNA"/>
</dbReference>
<dbReference type="GO" id="GO:0003700">
    <property type="term" value="F:DNA-binding transcription factor activity"/>
    <property type="evidence" value="ECO:0007669"/>
    <property type="project" value="InterPro"/>
</dbReference>
<evidence type="ECO:0000259" key="7">
    <source>
        <dbReference type="SMART" id="SM00906"/>
    </source>
</evidence>
<sequence>MHLHSSYQEEAERELLPIIHDYFDNLNCIIPLFDADTFMRKLDEADTANGRPPVITAAINVILALVSVHRVTITPPPPPLDPATCVANAQSVAGGLATGSDDLLALQVLLGLAMLHLGTPHETLIEARSLIANAVKLTHKLGLHQSRTNALFDIETSSQRVRAFWIVYVLDRDISCRTSDPPLIRDDDHDIALPPSTMGSGLIRFTVAGSEADVYFDVFQAWIRLAHIQGSIYEKLFSARADAQPPTAKDIHRTQIHGMLHAWLATMPSGLRAAVMVRGMLSPSPAARQLTVLYFAWLACFLQTHRVGSHDAEWVTRLVEYSQRAISGPVNPEPVPGSSLSMYVKPSSGWAEVVDAARECARLFRVVEQDDSWLTWSVTCIFVSSTLVLISNTLTVAERERLSDADEDERLVAEAVAFLARAAAAMPEWETPRKLHAAFRELSCRARIARSRFALARSGSGSKPASMAWLEDAARRSAGHSAVALVEAFTGAGVKPAAEKLWQLPRKGSTKKKRVVFFVLSPLALPFRHDNTRESALKITSHLLSLPGNLVLKIQREMVDEKRQLWQTRAGEQLQKELVEERAKHARDLEAARKSHEAAMRSGNQRMMARMAQQEQEYKAQLDKLDREKEERIRILQQDFERMHEEKDQEYRQMIADLAQQLEEAARNKESFLRELERSQRKFDIDLEKLRREGRDNDKQWKHELEKQKIANETRIADVQAELAEYKDKAAELQDRKDKPALISVLQVLAGGGMLALSALKGNGALLASGTGILSSGMANLAG</sequence>
<evidence type="ECO:0000256" key="6">
    <source>
        <dbReference type="SAM" id="Coils"/>
    </source>
</evidence>
<dbReference type="PANTHER" id="PTHR46910:SF37">
    <property type="entry name" value="ZN(II)2CYS6 TRANSCRIPTION FACTOR (EUROFUNG)"/>
    <property type="match status" value="1"/>
</dbReference>
<reference evidence="8" key="1">
    <citation type="submission" date="2023-02" db="EMBL/GenBank/DDBJ databases">
        <authorList>
            <person name="Palmer J.M."/>
        </authorList>
    </citation>
    <scope>NUCLEOTIDE SEQUENCE</scope>
    <source>
        <strain evidence="8">FW57</strain>
    </source>
</reference>
<accession>A0AAD4HZY6</accession>
<comment type="caution">
    <text evidence="8">The sequence shown here is derived from an EMBL/GenBank/DDBJ whole genome shotgun (WGS) entry which is preliminary data.</text>
</comment>
<dbReference type="Proteomes" id="UP001197093">
    <property type="component" value="Unassembled WGS sequence"/>
</dbReference>
<organism evidence="8 9">
    <name type="scientific">Staphylotrichum longicolle</name>
    <dbReference type="NCBI Taxonomy" id="669026"/>
    <lineage>
        <taxon>Eukaryota</taxon>
        <taxon>Fungi</taxon>
        <taxon>Dikarya</taxon>
        <taxon>Ascomycota</taxon>
        <taxon>Pezizomycotina</taxon>
        <taxon>Sordariomycetes</taxon>
        <taxon>Sordariomycetidae</taxon>
        <taxon>Sordariales</taxon>
        <taxon>Chaetomiaceae</taxon>
        <taxon>Staphylotrichum</taxon>
    </lineage>
</organism>
<dbReference type="CDD" id="cd12148">
    <property type="entry name" value="fungal_TF_MHR"/>
    <property type="match status" value="1"/>
</dbReference>
<name>A0AAD4HZY6_9PEZI</name>
<evidence type="ECO:0000256" key="5">
    <source>
        <dbReference type="ARBA" id="ARBA00023242"/>
    </source>
</evidence>
<keyword evidence="5" id="KW-0539">Nucleus</keyword>
<dbReference type="GO" id="GO:0006351">
    <property type="term" value="P:DNA-templated transcription"/>
    <property type="evidence" value="ECO:0007669"/>
    <property type="project" value="InterPro"/>
</dbReference>
<evidence type="ECO:0000313" key="8">
    <source>
        <dbReference type="EMBL" id="KAG7289351.1"/>
    </source>
</evidence>
<keyword evidence="6" id="KW-0175">Coiled coil</keyword>
<keyword evidence="2" id="KW-0805">Transcription regulation</keyword>